<evidence type="ECO:0000256" key="3">
    <source>
        <dbReference type="ARBA" id="ARBA00022525"/>
    </source>
</evidence>
<dbReference type="InterPro" id="IPR000209">
    <property type="entry name" value="Peptidase_S8/S53_dom"/>
</dbReference>
<dbReference type="InterPro" id="IPR022398">
    <property type="entry name" value="Peptidase_S8_His-AS"/>
</dbReference>
<sequence length="656" mass="70311">MKRSSKWGLITLLTVGLVAPLYWQGSQPAPIRKSVLPAPTSPHVTQLPMHGPTRQTLIQSLQAKKSLGNEGVVARDIARTAALCVRDCRTMLTEISNELSHAKSDGDRQRILESHLSHHSQFVALTYKQDGNTPVQLGKPLNPSLYPQAQSFALRDEFYVSDLYHKPSQQDPKEQIGMTLAVPVLGDSKVTGSLTADVEMGHLMGVMKSQDDEMGTRTQILGANGKNEALASKPSESIGGIKTTKPSSKTAQSKVDGTAWSVHVTSLQDRGRKHALTVPDEILVRFNRTLTQAELQQMSTDINGSLVKTTLRNGYIFRSTKKSPADMIAYFKSKGAVIAEPHMHAHKNDEGSSSATKTSGTSDRVVEQPNDTFYSSNQWNLPLIKADKAWQLSTGDPDVVIAVVDTGVDLNHPDLQGKLVAGRNIIAGTDQPQDDNGHGTHCAGIIAARTNNLEGIAGVNWNSKIMPVKAMNADGSGSVADIADGIAWAADHGADVINLSLGDYEDSDYLHEAIKYAYEKGIVVTAAMGNDGTGEASYPAAYPEVIGVAANDETNETATFSNYGAHCSVSAPGVSIPSTYPDKRYVALSGTSMASPHVAGVAGLLKSINKNLKPSDIRDILQKTADDLGPEGKDDYYGYGEVNVSRAMQAAKETVK</sequence>
<reference evidence="11 12" key="1">
    <citation type="submission" date="2021-01" db="EMBL/GenBank/DDBJ databases">
        <title>Tumebacillus sp. strain ITR2 16S ribosomal RNA gene Genome sequencing and assembly.</title>
        <authorList>
            <person name="Kang M."/>
        </authorList>
    </citation>
    <scope>NUCLEOTIDE SEQUENCE [LARGE SCALE GENOMIC DNA]</scope>
    <source>
        <strain evidence="11 12">ITR2</strain>
    </source>
</reference>
<feature type="region of interest" description="Disordered" evidence="9">
    <location>
        <begin position="223"/>
        <end position="256"/>
    </location>
</feature>
<proteinExistence type="inferred from homology"/>
<feature type="domain" description="Peptidase S8/S53" evidence="10">
    <location>
        <begin position="398"/>
        <end position="640"/>
    </location>
</feature>
<dbReference type="InterPro" id="IPR034084">
    <property type="entry name" value="Thermitase-like_dom"/>
</dbReference>
<dbReference type="PRINTS" id="PR00723">
    <property type="entry name" value="SUBTILISIN"/>
</dbReference>
<feature type="region of interest" description="Disordered" evidence="9">
    <location>
        <begin position="344"/>
        <end position="368"/>
    </location>
</feature>
<feature type="active site" description="Charge relay system" evidence="7">
    <location>
        <position position="405"/>
    </location>
</feature>
<keyword evidence="6 7" id="KW-0720">Serine protease</keyword>
<evidence type="ECO:0000256" key="6">
    <source>
        <dbReference type="ARBA" id="ARBA00022825"/>
    </source>
</evidence>
<dbReference type="PANTHER" id="PTHR43806">
    <property type="entry name" value="PEPTIDASE S8"/>
    <property type="match status" value="1"/>
</dbReference>
<dbReference type="CDD" id="cd07484">
    <property type="entry name" value="Peptidases_S8_Thermitase_like"/>
    <property type="match status" value="1"/>
</dbReference>
<dbReference type="Gene3D" id="3.40.50.200">
    <property type="entry name" value="Peptidase S8/S53 domain"/>
    <property type="match status" value="1"/>
</dbReference>
<dbReference type="Pfam" id="PF00082">
    <property type="entry name" value="Peptidase_S8"/>
    <property type="match status" value="1"/>
</dbReference>
<organism evidence="11 12">
    <name type="scientific">Tumebacillus amylolyticus</name>
    <dbReference type="NCBI Taxonomy" id="2801339"/>
    <lineage>
        <taxon>Bacteria</taxon>
        <taxon>Bacillati</taxon>
        <taxon>Bacillota</taxon>
        <taxon>Bacilli</taxon>
        <taxon>Bacillales</taxon>
        <taxon>Alicyclobacillaceae</taxon>
        <taxon>Tumebacillus</taxon>
    </lineage>
</organism>
<dbReference type="PROSITE" id="PS00138">
    <property type="entry name" value="SUBTILASE_SER"/>
    <property type="match status" value="1"/>
</dbReference>
<dbReference type="RefSeq" id="WP_201637767.1">
    <property type="nucleotide sequence ID" value="NZ_JAEQNB010000007.1"/>
</dbReference>
<evidence type="ECO:0000313" key="12">
    <source>
        <dbReference type="Proteomes" id="UP000602284"/>
    </source>
</evidence>
<accession>A0ABS1JEV1</accession>
<keyword evidence="4 7" id="KW-0645">Protease</keyword>
<protein>
    <submittedName>
        <fullName evidence="11">Peptidase S8</fullName>
    </submittedName>
</protein>
<keyword evidence="3" id="KW-0964">Secreted</keyword>
<dbReference type="PROSITE" id="PS51892">
    <property type="entry name" value="SUBTILASE"/>
    <property type="match status" value="1"/>
</dbReference>
<dbReference type="SUPFAM" id="SSF52743">
    <property type="entry name" value="Subtilisin-like"/>
    <property type="match status" value="1"/>
</dbReference>
<dbReference type="InterPro" id="IPR015500">
    <property type="entry name" value="Peptidase_S8_subtilisin-rel"/>
</dbReference>
<dbReference type="InterPro" id="IPR023828">
    <property type="entry name" value="Peptidase_S8_Ser-AS"/>
</dbReference>
<evidence type="ECO:0000256" key="7">
    <source>
        <dbReference type="PROSITE-ProRule" id="PRU01240"/>
    </source>
</evidence>
<dbReference type="PROSITE" id="PS00137">
    <property type="entry name" value="SUBTILASE_HIS"/>
    <property type="match status" value="1"/>
</dbReference>
<dbReference type="InterPro" id="IPR036852">
    <property type="entry name" value="Peptidase_S8/S53_dom_sf"/>
</dbReference>
<feature type="active site" description="Charge relay system" evidence="7">
    <location>
        <position position="592"/>
    </location>
</feature>
<dbReference type="Proteomes" id="UP000602284">
    <property type="component" value="Unassembled WGS sequence"/>
</dbReference>
<evidence type="ECO:0000256" key="4">
    <source>
        <dbReference type="ARBA" id="ARBA00022670"/>
    </source>
</evidence>
<keyword evidence="5 7" id="KW-0378">Hydrolase</keyword>
<feature type="compositionally biased region" description="Polar residues" evidence="9">
    <location>
        <begin position="244"/>
        <end position="255"/>
    </location>
</feature>
<evidence type="ECO:0000256" key="8">
    <source>
        <dbReference type="RuleBase" id="RU003355"/>
    </source>
</evidence>
<feature type="compositionally biased region" description="Low complexity" evidence="9">
    <location>
        <begin position="351"/>
        <end position="362"/>
    </location>
</feature>
<comment type="caution">
    <text evidence="11">The sequence shown here is derived from an EMBL/GenBank/DDBJ whole genome shotgun (WGS) entry which is preliminary data.</text>
</comment>
<feature type="active site" description="Charge relay system" evidence="7">
    <location>
        <position position="438"/>
    </location>
</feature>
<dbReference type="PANTHER" id="PTHR43806:SF11">
    <property type="entry name" value="CEREVISIN-RELATED"/>
    <property type="match status" value="1"/>
</dbReference>
<evidence type="ECO:0000256" key="1">
    <source>
        <dbReference type="ARBA" id="ARBA00004613"/>
    </source>
</evidence>
<dbReference type="InterPro" id="IPR050131">
    <property type="entry name" value="Peptidase_S8_subtilisin-like"/>
</dbReference>
<name>A0ABS1JEV1_9BACL</name>
<dbReference type="EMBL" id="JAEQNB010000007">
    <property type="protein sequence ID" value="MBL0388782.1"/>
    <property type="molecule type" value="Genomic_DNA"/>
</dbReference>
<comment type="subcellular location">
    <subcellularLocation>
        <location evidence="1">Secreted</location>
    </subcellularLocation>
</comment>
<evidence type="ECO:0000259" key="10">
    <source>
        <dbReference type="Pfam" id="PF00082"/>
    </source>
</evidence>
<evidence type="ECO:0000256" key="2">
    <source>
        <dbReference type="ARBA" id="ARBA00011073"/>
    </source>
</evidence>
<comment type="similarity">
    <text evidence="2 7 8">Belongs to the peptidase S8 family.</text>
</comment>
<evidence type="ECO:0000313" key="11">
    <source>
        <dbReference type="EMBL" id="MBL0388782.1"/>
    </source>
</evidence>
<dbReference type="PROSITE" id="PS00136">
    <property type="entry name" value="SUBTILASE_ASP"/>
    <property type="match status" value="1"/>
</dbReference>
<keyword evidence="12" id="KW-1185">Reference proteome</keyword>
<evidence type="ECO:0000256" key="9">
    <source>
        <dbReference type="SAM" id="MobiDB-lite"/>
    </source>
</evidence>
<evidence type="ECO:0000256" key="5">
    <source>
        <dbReference type="ARBA" id="ARBA00022801"/>
    </source>
</evidence>
<dbReference type="InterPro" id="IPR023827">
    <property type="entry name" value="Peptidase_S8_Asp-AS"/>
</dbReference>
<gene>
    <name evidence="11" type="ORF">JJB07_19455</name>
</gene>